<feature type="domain" description="Heterokaryon incompatibility" evidence="1">
    <location>
        <begin position="212"/>
        <end position="380"/>
    </location>
</feature>
<dbReference type="PANTHER" id="PTHR33112:SF16">
    <property type="entry name" value="HETEROKARYON INCOMPATIBILITY DOMAIN-CONTAINING PROTEIN"/>
    <property type="match status" value="1"/>
</dbReference>
<dbReference type="EMBL" id="ML977317">
    <property type="protein sequence ID" value="KAF2118162.1"/>
    <property type="molecule type" value="Genomic_DNA"/>
</dbReference>
<protein>
    <submittedName>
        <fullName evidence="2">Heterokaryon incompatibility protein-domain-containing protein</fullName>
    </submittedName>
</protein>
<evidence type="ECO:0000259" key="1">
    <source>
        <dbReference type="Pfam" id="PF06985"/>
    </source>
</evidence>
<dbReference type="InterPro" id="IPR010730">
    <property type="entry name" value="HET"/>
</dbReference>
<evidence type="ECO:0000313" key="3">
    <source>
        <dbReference type="Proteomes" id="UP000799770"/>
    </source>
</evidence>
<dbReference type="Pfam" id="PF06985">
    <property type="entry name" value="HET"/>
    <property type="match status" value="1"/>
</dbReference>
<organism evidence="2 3">
    <name type="scientific">Lophiotrema nucula</name>
    <dbReference type="NCBI Taxonomy" id="690887"/>
    <lineage>
        <taxon>Eukaryota</taxon>
        <taxon>Fungi</taxon>
        <taxon>Dikarya</taxon>
        <taxon>Ascomycota</taxon>
        <taxon>Pezizomycotina</taxon>
        <taxon>Dothideomycetes</taxon>
        <taxon>Pleosporomycetidae</taxon>
        <taxon>Pleosporales</taxon>
        <taxon>Lophiotremataceae</taxon>
        <taxon>Lophiotrema</taxon>
    </lineage>
</organism>
<dbReference type="Proteomes" id="UP000799770">
    <property type="component" value="Unassembled WGS sequence"/>
</dbReference>
<sequence>MFSSSLSSSGPLCERCVKIFVEFPRIERYIYGGEALNKTVLVFNDREKQQYPGLRSLALGTCVGCRILLNGLIEQNGSRLVQHVLDVESDSAPPQVYVKSKQTRSSSHVRKIKIHHRYNEPFLAAELAFCENPGDMISSSQVWAPQPSSTFDGLGSVGSWLDNCLKDHPECHHPPSRLPTRLIDVGPPDGSKEPCLRQSSDLQSAQAIHDRYIALSHCWGSSEAQCKTTTSTLPAHLVEIPHHLLPPTFRDAVKVTRRLNVRYLWIDSLCIVQDDTADWSHESSLMASVYSEAFLTIAATASANSSEGLFRDRVGAVFTEMWKPKKSLSEGMEDSFIVKDPADVSPDTVEKRHIAIGHWPKLDDLLWDTPLFSRGWTLQETVLSRRMVHFTSNQLIWQCWSRLLSEDSVINQTRQDYSYLVLPSGPTHSSVRLSWQSWVEDYSGRRLSKNEDRMAAIAGLTTYVAELANDEPLLGLWKKTLADDLLWRPWATTNPTQIEDAPISEFPSWSWLSIPRRIMCSRRSLLNEHITLLDARILWTAEKFSSKLKLGDLILRAKTQPCELVPDASWVYSVSECDARKIRLSSKWVLDRPSCLSRVHASHTFCTLIGDNRARSDYEIGAWYCLITEVIDPEQNIHVRLGMTEFKENHFAGIEPRTITLR</sequence>
<accession>A0A6A5ZFA2</accession>
<dbReference type="AlphaFoldDB" id="A0A6A5ZFA2"/>
<dbReference type="PANTHER" id="PTHR33112">
    <property type="entry name" value="DOMAIN PROTEIN, PUTATIVE-RELATED"/>
    <property type="match status" value="1"/>
</dbReference>
<keyword evidence="3" id="KW-1185">Reference proteome</keyword>
<evidence type="ECO:0000313" key="2">
    <source>
        <dbReference type="EMBL" id="KAF2118162.1"/>
    </source>
</evidence>
<name>A0A6A5ZFA2_9PLEO</name>
<proteinExistence type="predicted"/>
<dbReference type="OrthoDB" id="3712704at2759"/>
<reference evidence="2" key="1">
    <citation type="journal article" date="2020" name="Stud. Mycol.">
        <title>101 Dothideomycetes genomes: a test case for predicting lifestyles and emergence of pathogens.</title>
        <authorList>
            <person name="Haridas S."/>
            <person name="Albert R."/>
            <person name="Binder M."/>
            <person name="Bloem J."/>
            <person name="Labutti K."/>
            <person name="Salamov A."/>
            <person name="Andreopoulos B."/>
            <person name="Baker S."/>
            <person name="Barry K."/>
            <person name="Bills G."/>
            <person name="Bluhm B."/>
            <person name="Cannon C."/>
            <person name="Castanera R."/>
            <person name="Culley D."/>
            <person name="Daum C."/>
            <person name="Ezra D."/>
            <person name="Gonzalez J."/>
            <person name="Henrissat B."/>
            <person name="Kuo A."/>
            <person name="Liang C."/>
            <person name="Lipzen A."/>
            <person name="Lutzoni F."/>
            <person name="Magnuson J."/>
            <person name="Mondo S."/>
            <person name="Nolan M."/>
            <person name="Ohm R."/>
            <person name="Pangilinan J."/>
            <person name="Park H.-J."/>
            <person name="Ramirez L."/>
            <person name="Alfaro M."/>
            <person name="Sun H."/>
            <person name="Tritt A."/>
            <person name="Yoshinaga Y."/>
            <person name="Zwiers L.-H."/>
            <person name="Turgeon B."/>
            <person name="Goodwin S."/>
            <person name="Spatafora J."/>
            <person name="Crous P."/>
            <person name="Grigoriev I."/>
        </authorList>
    </citation>
    <scope>NUCLEOTIDE SEQUENCE</scope>
    <source>
        <strain evidence="2">CBS 627.86</strain>
    </source>
</reference>
<gene>
    <name evidence="2" type="ORF">BDV96DRAFT_569379</name>
</gene>